<sequence>MDLDALLGGFRPLFQTLDPDKVNSIASSIITVFQGQGATINDILDQTASLTATLADRDHAIGEVVNNLNTVLATTVKHQTEFDRTVDKLEVLITGLKNRADPLAAAAAHISSAAGTLADLLGADRPLLHSSFGHLEGIQQPLIDELAELDHVLGKLPDAYRIIGRAGGIYGDFFNFYLCDISLKVNGLQPGGPVRTVKLFGQPTGRCTPQ</sequence>
<feature type="domain" description="Mammalian cell entry C-terminal" evidence="1">
    <location>
        <begin position="2"/>
        <end position="182"/>
    </location>
</feature>
<proteinExistence type="predicted"/>
<evidence type="ECO:0000313" key="2">
    <source>
        <dbReference type="EMBL" id="COW32475.1"/>
    </source>
</evidence>
<dbReference type="Proteomes" id="UP000045842">
    <property type="component" value="Unassembled WGS sequence"/>
</dbReference>
<dbReference type="PANTHER" id="PTHR33371">
    <property type="entry name" value="INTERMEMBRANE PHOSPHOLIPID TRANSPORT SYSTEM BINDING PROTEIN MLAD-RELATED"/>
    <property type="match status" value="1"/>
</dbReference>
<organism evidence="2 3">
    <name type="scientific">Mycobacterium tuberculosis</name>
    <dbReference type="NCBI Taxonomy" id="1773"/>
    <lineage>
        <taxon>Bacteria</taxon>
        <taxon>Bacillati</taxon>
        <taxon>Actinomycetota</taxon>
        <taxon>Actinomycetes</taxon>
        <taxon>Mycobacteriales</taxon>
        <taxon>Mycobacteriaceae</taxon>
        <taxon>Mycobacterium</taxon>
        <taxon>Mycobacterium tuberculosis complex</taxon>
    </lineage>
</organism>
<dbReference type="GO" id="GO:0051701">
    <property type="term" value="P:biological process involved in interaction with host"/>
    <property type="evidence" value="ECO:0007669"/>
    <property type="project" value="TreeGrafter"/>
</dbReference>
<dbReference type="PANTHER" id="PTHR33371:SF17">
    <property type="entry name" value="MCE-FAMILY PROTEIN MCE1B"/>
    <property type="match status" value="1"/>
</dbReference>
<gene>
    <name evidence="2" type="ORF">ERS007679_03646</name>
</gene>
<dbReference type="Pfam" id="PF11887">
    <property type="entry name" value="Mce4_CUP1"/>
    <property type="match status" value="1"/>
</dbReference>
<evidence type="ECO:0000259" key="1">
    <source>
        <dbReference type="Pfam" id="PF11887"/>
    </source>
</evidence>
<dbReference type="InterPro" id="IPR052336">
    <property type="entry name" value="MlaD_Phospholipid_Transporter"/>
</dbReference>
<protein>
    <submittedName>
        <fullName evidence="2">MCE-family protein</fullName>
    </submittedName>
</protein>
<reference evidence="2 3" key="1">
    <citation type="submission" date="2015-03" db="EMBL/GenBank/DDBJ databases">
        <authorList>
            <consortium name="Pathogen Informatics"/>
        </authorList>
    </citation>
    <scope>NUCLEOTIDE SEQUENCE [LARGE SCALE GENOMIC DNA]</scope>
    <source>
        <strain evidence="2 3">G09801536</strain>
    </source>
</reference>
<evidence type="ECO:0000313" key="3">
    <source>
        <dbReference type="Proteomes" id="UP000045842"/>
    </source>
</evidence>
<accession>A0A655J218</accession>
<dbReference type="EMBL" id="CSAD01000705">
    <property type="protein sequence ID" value="COW32475.1"/>
    <property type="molecule type" value="Genomic_DNA"/>
</dbReference>
<dbReference type="InterPro" id="IPR024516">
    <property type="entry name" value="Mce_C"/>
</dbReference>
<dbReference type="AlphaFoldDB" id="A0A655J218"/>
<name>A0A655J218_MYCTX</name>
<dbReference type="GO" id="GO:0005576">
    <property type="term" value="C:extracellular region"/>
    <property type="evidence" value="ECO:0007669"/>
    <property type="project" value="TreeGrafter"/>
</dbReference>